<dbReference type="STRING" id="6669.E9H8A6"/>
<protein>
    <recommendedName>
        <fullName evidence="8">THAP-type domain-containing protein</fullName>
    </recommendedName>
</protein>
<dbReference type="InterPro" id="IPR027806">
    <property type="entry name" value="HARBI1_dom"/>
</dbReference>
<dbReference type="Proteomes" id="UP000000305">
    <property type="component" value="Unassembled WGS sequence"/>
</dbReference>
<proteinExistence type="predicted"/>
<feature type="coiled-coil region" evidence="7">
    <location>
        <begin position="152"/>
        <end position="179"/>
    </location>
</feature>
<dbReference type="InterPro" id="IPR027805">
    <property type="entry name" value="Transposase_HTH_dom"/>
</dbReference>
<comment type="cofactor">
    <cofactor evidence="1">
        <name>a divalent metal cation</name>
        <dbReference type="ChEBI" id="CHEBI:60240"/>
    </cofactor>
</comment>
<dbReference type="PhylomeDB" id="E9H8A6"/>
<evidence type="ECO:0000256" key="3">
    <source>
        <dbReference type="ARBA" id="ARBA00022771"/>
    </source>
</evidence>
<dbReference type="InterPro" id="IPR006612">
    <property type="entry name" value="THAP_Znf"/>
</dbReference>
<evidence type="ECO:0000256" key="2">
    <source>
        <dbReference type="ARBA" id="ARBA00022723"/>
    </source>
</evidence>
<evidence type="ECO:0000256" key="7">
    <source>
        <dbReference type="SAM" id="Coils"/>
    </source>
</evidence>
<dbReference type="Pfam" id="PF13359">
    <property type="entry name" value="DDE_Tnp_4"/>
    <property type="match status" value="1"/>
</dbReference>
<dbReference type="PANTHER" id="PTHR23080">
    <property type="entry name" value="THAP DOMAIN PROTEIN"/>
    <property type="match status" value="1"/>
</dbReference>
<keyword evidence="7" id="KW-0175">Coiled coil</keyword>
<dbReference type="PROSITE" id="PS50950">
    <property type="entry name" value="ZF_THAP"/>
    <property type="match status" value="1"/>
</dbReference>
<name>E9H8A6_DAPPU</name>
<evidence type="ECO:0000256" key="4">
    <source>
        <dbReference type="ARBA" id="ARBA00022833"/>
    </source>
</evidence>
<keyword evidence="3 6" id="KW-0863">Zinc-finger</keyword>
<evidence type="ECO:0000313" key="9">
    <source>
        <dbReference type="EMBL" id="EFX72061.1"/>
    </source>
</evidence>
<dbReference type="KEGG" id="dpx:DAPPUDRAFT_111151"/>
<dbReference type="GO" id="GO:0003677">
    <property type="term" value="F:DNA binding"/>
    <property type="evidence" value="ECO:0007669"/>
    <property type="project" value="UniProtKB-UniRule"/>
</dbReference>
<dbReference type="OrthoDB" id="6382721at2759"/>
<dbReference type="InParanoid" id="E9H8A6"/>
<dbReference type="PANTHER" id="PTHR23080:SF143">
    <property type="entry name" value="SI:DKEY-56D12.4"/>
    <property type="match status" value="1"/>
</dbReference>
<dbReference type="OMA" id="WIPAMAK"/>
<dbReference type="AlphaFoldDB" id="E9H8A6"/>
<evidence type="ECO:0000256" key="5">
    <source>
        <dbReference type="ARBA" id="ARBA00023125"/>
    </source>
</evidence>
<dbReference type="SUPFAM" id="SSF57716">
    <property type="entry name" value="Glucocorticoid receptor-like (DNA-binding domain)"/>
    <property type="match status" value="1"/>
</dbReference>
<gene>
    <name evidence="9" type="ORF">DAPPUDRAFT_111151</name>
</gene>
<dbReference type="Pfam" id="PF05485">
    <property type="entry name" value="THAP"/>
    <property type="match status" value="1"/>
</dbReference>
<dbReference type="GO" id="GO:0008270">
    <property type="term" value="F:zinc ion binding"/>
    <property type="evidence" value="ECO:0007669"/>
    <property type="project" value="UniProtKB-KW"/>
</dbReference>
<accession>E9H8A6</accession>
<evidence type="ECO:0000256" key="1">
    <source>
        <dbReference type="ARBA" id="ARBA00001968"/>
    </source>
</evidence>
<keyword evidence="5 6" id="KW-0238">DNA-binding</keyword>
<evidence type="ECO:0000259" key="8">
    <source>
        <dbReference type="PROSITE" id="PS50950"/>
    </source>
</evidence>
<evidence type="ECO:0000256" key="6">
    <source>
        <dbReference type="PROSITE-ProRule" id="PRU00309"/>
    </source>
</evidence>
<dbReference type="HOGENOM" id="CLU_025643_1_2_1"/>
<dbReference type="EMBL" id="GL732603">
    <property type="protein sequence ID" value="EFX72061.1"/>
    <property type="molecule type" value="Genomic_DNA"/>
</dbReference>
<dbReference type="Pfam" id="PF13613">
    <property type="entry name" value="HTH_Tnp_4"/>
    <property type="match status" value="1"/>
</dbReference>
<sequence>MVWVCCVLGCVNKSGTGIKLFCIPKVNVKYSMSQQQLQKKRRSLWINVINNKTGISDQRICSNHFITGKPNEDESHPDWVPSVKLGTKDALLNDEKTKRDHHRFIRRQKINKTATEAKESTQSRVAAEVVHDDLTSTNPDQEDLDDPDHDTLNLLHSKVKQCEEKLKLLQEELRVTALARDAALKQVDNLIEINDKLLADKHVIVKKLSDLQLHVQNSSIIHQLENDETKTLYYTGLGSFNLLTAIFNALSPGLQEDPRYKISLKEQFILTLMKLRLNLGNRDLGYRFGVAKSTVGCYIEKIITVMHVRLTPALLLWPDKEALMETMPLSFRVHYPKCVAIIDCFEIFCEMHSNIVDKASCYSNYKSHHTAKYMISMTPQGSINFVSKGFGGRSSDVDIVNDSGFLDYIDEGDEVMADRGFLIDEALQIRGATLVMPAFKGRRLQLEGSET</sequence>
<feature type="domain" description="THAP-type" evidence="8">
    <location>
        <begin position="1"/>
        <end position="84"/>
    </location>
</feature>
<keyword evidence="10" id="KW-1185">Reference proteome</keyword>
<dbReference type="eggNOG" id="ENOG502RXBE">
    <property type="taxonomic scope" value="Eukaryota"/>
</dbReference>
<keyword evidence="2" id="KW-0479">Metal-binding</keyword>
<dbReference type="SMART" id="SM00980">
    <property type="entry name" value="THAP"/>
    <property type="match status" value="1"/>
</dbReference>
<reference evidence="9 10" key="1">
    <citation type="journal article" date="2011" name="Science">
        <title>The ecoresponsive genome of Daphnia pulex.</title>
        <authorList>
            <person name="Colbourne J.K."/>
            <person name="Pfrender M.E."/>
            <person name="Gilbert D."/>
            <person name="Thomas W.K."/>
            <person name="Tucker A."/>
            <person name="Oakley T.H."/>
            <person name="Tokishita S."/>
            <person name="Aerts A."/>
            <person name="Arnold G.J."/>
            <person name="Basu M.K."/>
            <person name="Bauer D.J."/>
            <person name="Caceres C.E."/>
            <person name="Carmel L."/>
            <person name="Casola C."/>
            <person name="Choi J.H."/>
            <person name="Detter J.C."/>
            <person name="Dong Q."/>
            <person name="Dusheyko S."/>
            <person name="Eads B.D."/>
            <person name="Frohlich T."/>
            <person name="Geiler-Samerotte K.A."/>
            <person name="Gerlach D."/>
            <person name="Hatcher P."/>
            <person name="Jogdeo S."/>
            <person name="Krijgsveld J."/>
            <person name="Kriventseva E.V."/>
            <person name="Kultz D."/>
            <person name="Laforsch C."/>
            <person name="Lindquist E."/>
            <person name="Lopez J."/>
            <person name="Manak J.R."/>
            <person name="Muller J."/>
            <person name="Pangilinan J."/>
            <person name="Patwardhan R.P."/>
            <person name="Pitluck S."/>
            <person name="Pritham E.J."/>
            <person name="Rechtsteiner A."/>
            <person name="Rho M."/>
            <person name="Rogozin I.B."/>
            <person name="Sakarya O."/>
            <person name="Salamov A."/>
            <person name="Schaack S."/>
            <person name="Shapiro H."/>
            <person name="Shiga Y."/>
            <person name="Skalitzky C."/>
            <person name="Smith Z."/>
            <person name="Souvorov A."/>
            <person name="Sung W."/>
            <person name="Tang Z."/>
            <person name="Tsuchiya D."/>
            <person name="Tu H."/>
            <person name="Vos H."/>
            <person name="Wang M."/>
            <person name="Wolf Y.I."/>
            <person name="Yamagata H."/>
            <person name="Yamada T."/>
            <person name="Ye Y."/>
            <person name="Shaw J.R."/>
            <person name="Andrews J."/>
            <person name="Crease T.J."/>
            <person name="Tang H."/>
            <person name="Lucas S.M."/>
            <person name="Robertson H.M."/>
            <person name="Bork P."/>
            <person name="Koonin E.V."/>
            <person name="Zdobnov E.M."/>
            <person name="Grigoriev I.V."/>
            <person name="Lynch M."/>
            <person name="Boore J.L."/>
        </authorList>
    </citation>
    <scope>NUCLEOTIDE SEQUENCE [LARGE SCALE GENOMIC DNA]</scope>
</reference>
<evidence type="ECO:0000313" key="10">
    <source>
        <dbReference type="Proteomes" id="UP000000305"/>
    </source>
</evidence>
<keyword evidence="4" id="KW-0862">Zinc</keyword>
<organism evidence="9 10">
    <name type="scientific">Daphnia pulex</name>
    <name type="common">Water flea</name>
    <dbReference type="NCBI Taxonomy" id="6669"/>
    <lineage>
        <taxon>Eukaryota</taxon>
        <taxon>Metazoa</taxon>
        <taxon>Ecdysozoa</taxon>
        <taxon>Arthropoda</taxon>
        <taxon>Crustacea</taxon>
        <taxon>Branchiopoda</taxon>
        <taxon>Diplostraca</taxon>
        <taxon>Cladocera</taxon>
        <taxon>Anomopoda</taxon>
        <taxon>Daphniidae</taxon>
        <taxon>Daphnia</taxon>
    </lineage>
</organism>